<dbReference type="InterPro" id="IPR021899">
    <property type="entry name" value="DUF3511"/>
</dbReference>
<name>A0A1S3E3C3_CICAR</name>
<keyword evidence="1" id="KW-1185">Reference proteome</keyword>
<dbReference type="OrthoDB" id="660385at2759"/>
<dbReference type="PANTHER" id="PTHR33193:SF68">
    <property type="entry name" value="DUF3511 DOMAIN-CONTAINING PROTEIN"/>
    <property type="match status" value="1"/>
</dbReference>
<organism evidence="1 2">
    <name type="scientific">Cicer arietinum</name>
    <name type="common">Chickpea</name>
    <name type="synonym">Garbanzo</name>
    <dbReference type="NCBI Taxonomy" id="3827"/>
    <lineage>
        <taxon>Eukaryota</taxon>
        <taxon>Viridiplantae</taxon>
        <taxon>Streptophyta</taxon>
        <taxon>Embryophyta</taxon>
        <taxon>Tracheophyta</taxon>
        <taxon>Spermatophyta</taxon>
        <taxon>Magnoliopsida</taxon>
        <taxon>eudicotyledons</taxon>
        <taxon>Gunneridae</taxon>
        <taxon>Pentapetalae</taxon>
        <taxon>rosids</taxon>
        <taxon>fabids</taxon>
        <taxon>Fabales</taxon>
        <taxon>Fabaceae</taxon>
        <taxon>Papilionoideae</taxon>
        <taxon>50 kb inversion clade</taxon>
        <taxon>NPAAA clade</taxon>
        <taxon>Hologalegina</taxon>
        <taxon>IRL clade</taxon>
        <taxon>Cicereae</taxon>
        <taxon>Cicer</taxon>
    </lineage>
</organism>
<dbReference type="Proteomes" id="UP000087171">
    <property type="component" value="Chromosome Ca4"/>
</dbReference>
<dbReference type="AlphaFoldDB" id="A0A1S3E3C3"/>
<evidence type="ECO:0000313" key="1">
    <source>
        <dbReference type="Proteomes" id="UP000087171"/>
    </source>
</evidence>
<protein>
    <submittedName>
        <fullName evidence="2">Uncharacterized protein LOC105851866</fullName>
    </submittedName>
</protein>
<proteinExistence type="predicted"/>
<gene>
    <name evidence="2" type="primary">LOC105851866</name>
</gene>
<dbReference type="PANTHER" id="PTHR33193">
    <property type="entry name" value="DOMAIN PROTEIN, PUTATIVE (DUF3511)-RELATED"/>
    <property type="match status" value="1"/>
</dbReference>
<dbReference type="RefSeq" id="XP_012569874.1">
    <property type="nucleotide sequence ID" value="XM_012714420.2"/>
</dbReference>
<reference evidence="1" key="1">
    <citation type="journal article" date="2013" name="Nat. Biotechnol.">
        <title>Draft genome sequence of chickpea (Cicer arietinum) provides a resource for trait improvement.</title>
        <authorList>
            <person name="Varshney R.K."/>
            <person name="Song C."/>
            <person name="Saxena R.K."/>
            <person name="Azam S."/>
            <person name="Yu S."/>
            <person name="Sharpe A.G."/>
            <person name="Cannon S."/>
            <person name="Baek J."/>
            <person name="Rosen B.D."/>
            <person name="Tar'an B."/>
            <person name="Millan T."/>
            <person name="Zhang X."/>
            <person name="Ramsay L.D."/>
            <person name="Iwata A."/>
            <person name="Wang Y."/>
            <person name="Nelson W."/>
            <person name="Farmer A.D."/>
            <person name="Gaur P.M."/>
            <person name="Soderlund C."/>
            <person name="Penmetsa R.V."/>
            <person name="Xu C."/>
            <person name="Bharti A.K."/>
            <person name="He W."/>
            <person name="Winter P."/>
            <person name="Zhao S."/>
            <person name="Hane J.K."/>
            <person name="Carrasquilla-Garcia N."/>
            <person name="Condie J.A."/>
            <person name="Upadhyaya H.D."/>
            <person name="Luo M.C."/>
            <person name="Thudi M."/>
            <person name="Gowda C.L."/>
            <person name="Singh N.P."/>
            <person name="Lichtenzveig J."/>
            <person name="Gali K.K."/>
            <person name="Rubio J."/>
            <person name="Nadarajan N."/>
            <person name="Dolezel J."/>
            <person name="Bansal K.C."/>
            <person name="Xu X."/>
            <person name="Edwards D."/>
            <person name="Zhang G."/>
            <person name="Kahl G."/>
            <person name="Gil J."/>
            <person name="Singh K.B."/>
            <person name="Datta S.K."/>
            <person name="Jackson S.A."/>
            <person name="Wang J."/>
            <person name="Cook D.R."/>
        </authorList>
    </citation>
    <scope>NUCLEOTIDE SEQUENCE [LARGE SCALE GENOMIC DNA]</scope>
    <source>
        <strain evidence="1">cv. CDC Frontier</strain>
    </source>
</reference>
<reference evidence="2" key="2">
    <citation type="submission" date="2025-08" db="UniProtKB">
        <authorList>
            <consortium name="RefSeq"/>
        </authorList>
    </citation>
    <scope>IDENTIFICATION</scope>
    <source>
        <tissue evidence="2">Etiolated seedlings</tissue>
    </source>
</reference>
<evidence type="ECO:0000313" key="2">
    <source>
        <dbReference type="RefSeq" id="XP_012569874.1"/>
    </source>
</evidence>
<sequence>MALVAHQQPRSLYGAAGLYNQNVGHIRTIHEKEMCVARSRERTSPSWKEQNNRCVVVSKPPSQSSWWNDKDMKRKRRVAKYKLYATEGRLKSSLWKGLSCFKITCKKIVT</sequence>
<accession>A0A1S3E3C3</accession>
<dbReference type="Pfam" id="PF12023">
    <property type="entry name" value="DUF3511"/>
    <property type="match status" value="1"/>
</dbReference>